<proteinExistence type="predicted"/>
<dbReference type="RefSeq" id="WP_011132850.1">
    <property type="nucleotide sequence ID" value="NC_005072.1"/>
</dbReference>
<accession>Q7V0P0</accession>
<dbReference type="AlphaFoldDB" id="Q7V0P0"/>
<keyword evidence="2" id="KW-0808">Transferase</keyword>
<gene>
    <name evidence="2" type="ordered locus">PMM1216</name>
</gene>
<dbReference type="EMBL" id="BX548174">
    <property type="protein sequence ID" value="CAE19675.1"/>
    <property type="molecule type" value="Genomic_DNA"/>
</dbReference>
<dbReference type="GO" id="GO:0016740">
    <property type="term" value="F:transferase activity"/>
    <property type="evidence" value="ECO:0007669"/>
    <property type="project" value="UniProtKB-KW"/>
</dbReference>
<dbReference type="HOGENOM" id="CLU_029499_2_0_3"/>
<dbReference type="Pfam" id="PF00483">
    <property type="entry name" value="NTP_transferase"/>
    <property type="match status" value="1"/>
</dbReference>
<evidence type="ECO:0000313" key="3">
    <source>
        <dbReference type="Proteomes" id="UP000001026"/>
    </source>
</evidence>
<feature type="domain" description="Nucleotidyl transferase" evidence="1">
    <location>
        <begin position="6"/>
        <end position="233"/>
    </location>
</feature>
<dbReference type="Gene3D" id="3.90.550.10">
    <property type="entry name" value="Spore Coat Polysaccharide Biosynthesis Protein SpsA, Chain A"/>
    <property type="match status" value="1"/>
</dbReference>
<dbReference type="eggNOG" id="COG1208">
    <property type="taxonomic scope" value="Bacteria"/>
</dbReference>
<dbReference type="Proteomes" id="UP000001026">
    <property type="component" value="Chromosome"/>
</dbReference>
<organism evidence="2 3">
    <name type="scientific">Prochlorococcus marinus subsp. pastoris (strain CCMP1986 / NIES-2087 / MED4)</name>
    <dbReference type="NCBI Taxonomy" id="59919"/>
    <lineage>
        <taxon>Bacteria</taxon>
        <taxon>Bacillati</taxon>
        <taxon>Cyanobacteriota</taxon>
        <taxon>Cyanophyceae</taxon>
        <taxon>Synechococcales</taxon>
        <taxon>Prochlorococcaceae</taxon>
        <taxon>Prochlorococcus</taxon>
    </lineage>
</organism>
<protein>
    <submittedName>
        <fullName evidence="2">Putative sugar-phosphate nucleotidyl transferase</fullName>
    </submittedName>
</protein>
<dbReference type="PANTHER" id="PTHR22572">
    <property type="entry name" value="SUGAR-1-PHOSPHATE GUANYL TRANSFERASE"/>
    <property type="match status" value="1"/>
</dbReference>
<dbReference type="InterPro" id="IPR050486">
    <property type="entry name" value="Mannose-1P_guanyltransferase"/>
</dbReference>
<name>Q7V0P0_PROMP</name>
<dbReference type="SUPFAM" id="SSF53448">
    <property type="entry name" value="Nucleotide-diphospho-sugar transferases"/>
    <property type="match status" value="1"/>
</dbReference>
<evidence type="ECO:0000259" key="1">
    <source>
        <dbReference type="Pfam" id="PF00483"/>
    </source>
</evidence>
<dbReference type="CDD" id="cd04181">
    <property type="entry name" value="NTP_transferase"/>
    <property type="match status" value="1"/>
</dbReference>
<sequence>MDKKLKVLLLAAGLGTRLKPLTNNVPKCLVKINEKPLLHLWLEKLENLNCESILINTHYLPDKVNRAIYEWDGEKSKIYTTFEKNLLGTAGTLIRNLDFFNNSEGLIIHADNMTDDNLVEFINAHNKRPCNTILSMLTFETDNPTACGVVKIDKDNIVQEFHEKVKNPPSKLANGAIYAFGNDFINYLKNMDNKVFDISKDIIPSLNGRILSYKTSANFLDIGTPYNLKKAQKLFNKDL</sequence>
<reference evidence="2 3" key="1">
    <citation type="journal article" date="2003" name="Nature">
        <title>Genome divergence in two Prochlorococcus ecotypes reflects oceanic niche differentiation.</title>
        <authorList>
            <person name="Rocap G."/>
            <person name="Larimer F.W."/>
            <person name="Lamerdin J.E."/>
            <person name="Malfatti S."/>
            <person name="Chain P."/>
            <person name="Ahlgren N.A."/>
            <person name="Arellano A."/>
            <person name="Coleman M."/>
            <person name="Hauser L."/>
            <person name="Hess W.R."/>
            <person name="Johnson Z.I."/>
            <person name="Land M.L."/>
            <person name="Lindell D."/>
            <person name="Post A.F."/>
            <person name="Regala W."/>
            <person name="Shah M."/>
            <person name="Shaw S.L."/>
            <person name="Steglich C."/>
            <person name="Sullivan M.B."/>
            <person name="Ting C.S."/>
            <person name="Tolonen A."/>
            <person name="Webb E.A."/>
            <person name="Zinser E.R."/>
            <person name="Chisholm S.W."/>
        </authorList>
    </citation>
    <scope>NUCLEOTIDE SEQUENCE [LARGE SCALE GENOMIC DNA]</scope>
    <source>
        <strain evidence="3">CCMP1986 / NIES-2087 / MED4</strain>
    </source>
</reference>
<dbReference type="OrthoDB" id="9801899at2"/>
<dbReference type="KEGG" id="pmm:PMM1216"/>
<dbReference type="InterPro" id="IPR005835">
    <property type="entry name" value="NTP_transferase_dom"/>
</dbReference>
<evidence type="ECO:0000313" key="2">
    <source>
        <dbReference type="EMBL" id="CAE19675.1"/>
    </source>
</evidence>
<dbReference type="InterPro" id="IPR029044">
    <property type="entry name" value="Nucleotide-diphossugar_trans"/>
</dbReference>
<dbReference type="STRING" id="59919.PMM1216"/>